<dbReference type="EMBL" id="JHEG02000053">
    <property type="protein sequence ID" value="KIE09933.1"/>
    <property type="molecule type" value="Genomic_DNA"/>
</dbReference>
<accession>A0A0C1R255</accession>
<gene>
    <name evidence="1" type="ORF">DA73_0224795</name>
</gene>
<evidence type="ECO:0000313" key="1">
    <source>
        <dbReference type="EMBL" id="KIE09933.1"/>
    </source>
</evidence>
<dbReference type="AlphaFoldDB" id="A0A0C1R255"/>
<organism evidence="1">
    <name type="scientific">Tolypothrix bouteillei VB521301</name>
    <dbReference type="NCBI Taxonomy" id="1479485"/>
    <lineage>
        <taxon>Bacteria</taxon>
        <taxon>Bacillati</taxon>
        <taxon>Cyanobacteriota</taxon>
        <taxon>Cyanophyceae</taxon>
        <taxon>Nostocales</taxon>
        <taxon>Tolypothrichaceae</taxon>
        <taxon>Tolypothrix</taxon>
    </lineage>
</organism>
<proteinExistence type="predicted"/>
<dbReference type="OrthoDB" id="9851931at2"/>
<comment type="caution">
    <text evidence="1">The sequence shown here is derived from an EMBL/GenBank/DDBJ whole genome shotgun (WGS) entry which is preliminary data.</text>
</comment>
<reference evidence="1" key="1">
    <citation type="journal article" date="2015" name="Genome Announc.">
        <title>Draft Genome Sequence of Tolypothrix boutellei Strain VB521301.</title>
        <authorList>
            <person name="Chandrababunaidu M.M."/>
            <person name="Singh D."/>
            <person name="Sen D."/>
            <person name="Bhan S."/>
            <person name="Das S."/>
            <person name="Gupta A."/>
            <person name="Adhikary S.P."/>
            <person name="Tripathy S."/>
        </authorList>
    </citation>
    <scope>NUCLEOTIDE SEQUENCE</scope>
    <source>
        <strain evidence="1">VB521301</strain>
    </source>
</reference>
<name>A0A0C1R255_9CYAN</name>
<dbReference type="STRING" id="1479485.DA73_0224795"/>
<sequence>MSESHVAYNYQNQVSPVNKSLLDQSIEAGQELIDRIDAVVENLINYAGNRDEIASAITDLRKASACYRREVIKILREEKKDV</sequence>
<protein>
    <submittedName>
        <fullName evidence="1">Uncharacterized protein</fullName>
    </submittedName>
</protein>